<keyword evidence="3" id="KW-1185">Reference proteome</keyword>
<sequence>MIKNTQKWLFSILLLANFFFFTSCDDEDNGSNYQPNYAATIDATNLPSANKPMTMFEDTESSSKMYDNNDRWFRVNEPLQVIQKGKDSVQISLYSPVGLTDVKIYAKLPNYNKRFVIYTFSKIPAFHRSFHQIPLTAGKNDYLSETGEPVTIDKIEGFSSGGIEFSVESSDPLFVKFKKIKSSRLVKFSDSYHLNNPADDPNKYLPMNPVLAKEAITMIINFSYAISHPLYYDTFMNFDRYKKEQAATAGTAINGALNWHGNAEDVDGVYDYLTKTQIEQAYTTYIDKRQLNMAMVGGGSAWGGGALASQWESGYVTGHWKGEMSVWSHEYSHHSGYSHSSNLANSGEGGGQQEMLTHFYKYLIYLNDLPFTDPEILKTYTKTNYLTGTYKKPVFTIDQKNPFLLKYKGEGKWN</sequence>
<keyword evidence="1" id="KW-0732">Signal</keyword>
<proteinExistence type="predicted"/>
<dbReference type="PROSITE" id="PS51257">
    <property type="entry name" value="PROKAR_LIPOPROTEIN"/>
    <property type="match status" value="1"/>
</dbReference>
<feature type="chain" id="PRO_5012410088" description="Peptidase M66" evidence="1">
    <location>
        <begin position="26"/>
        <end position="414"/>
    </location>
</feature>
<dbReference type="Proteomes" id="UP000184121">
    <property type="component" value="Unassembled WGS sequence"/>
</dbReference>
<organism evidence="2 3">
    <name type="scientific">Flavobacterium saccharophilum</name>
    <dbReference type="NCBI Taxonomy" id="29534"/>
    <lineage>
        <taxon>Bacteria</taxon>
        <taxon>Pseudomonadati</taxon>
        <taxon>Bacteroidota</taxon>
        <taxon>Flavobacteriia</taxon>
        <taxon>Flavobacteriales</taxon>
        <taxon>Flavobacteriaceae</taxon>
        <taxon>Flavobacterium</taxon>
    </lineage>
</organism>
<dbReference type="RefSeq" id="WP_072976036.1">
    <property type="nucleotide sequence ID" value="NZ_FRBY01000007.1"/>
</dbReference>
<evidence type="ECO:0000313" key="2">
    <source>
        <dbReference type="EMBL" id="SHM89285.1"/>
    </source>
</evidence>
<evidence type="ECO:0000256" key="1">
    <source>
        <dbReference type="SAM" id="SignalP"/>
    </source>
</evidence>
<name>A0A1M7MEP5_9FLAO</name>
<dbReference type="EMBL" id="FRBY01000007">
    <property type="protein sequence ID" value="SHM89285.1"/>
    <property type="molecule type" value="Genomic_DNA"/>
</dbReference>
<dbReference type="AlphaFoldDB" id="A0A1M7MEP5"/>
<feature type="signal peptide" evidence="1">
    <location>
        <begin position="1"/>
        <end position="25"/>
    </location>
</feature>
<dbReference type="OrthoDB" id="1373421at2"/>
<dbReference type="STRING" id="29534.SAMN05444366_4514"/>
<evidence type="ECO:0000313" key="3">
    <source>
        <dbReference type="Proteomes" id="UP000184121"/>
    </source>
</evidence>
<reference evidence="3" key="1">
    <citation type="submission" date="2016-11" db="EMBL/GenBank/DDBJ databases">
        <authorList>
            <person name="Varghese N."/>
            <person name="Submissions S."/>
        </authorList>
    </citation>
    <scope>NUCLEOTIDE SEQUENCE [LARGE SCALE GENOMIC DNA]</scope>
    <source>
        <strain evidence="3">DSM 1811</strain>
    </source>
</reference>
<protein>
    <recommendedName>
        <fullName evidence="4">Peptidase M66</fullName>
    </recommendedName>
</protein>
<accession>A0A1M7MEP5</accession>
<evidence type="ECO:0008006" key="4">
    <source>
        <dbReference type="Google" id="ProtNLM"/>
    </source>
</evidence>
<gene>
    <name evidence="2" type="ORF">SAMN05444366_4514</name>
</gene>